<sequence>MEFLEELWLNHHDPYHAALGIGGVIVLLVIYNRLLNKYQ</sequence>
<dbReference type="Proteomes" id="UP000030445">
    <property type="component" value="Unassembled WGS sequence"/>
</dbReference>
<name>A0A0A2A4E6_PROMR</name>
<evidence type="ECO:0000313" key="2">
    <source>
        <dbReference type="EMBL" id="KGF96752.1"/>
    </source>
</evidence>
<protein>
    <submittedName>
        <fullName evidence="2">Uncharacterized protein</fullName>
    </submittedName>
</protein>
<evidence type="ECO:0000256" key="1">
    <source>
        <dbReference type="SAM" id="Phobius"/>
    </source>
</evidence>
<accession>A0A0A2A4E6</accession>
<reference evidence="3" key="1">
    <citation type="journal article" date="2014" name="Sci. Data">
        <title>Genomes of diverse isolates of the marine cyanobacterium Prochlorococcus.</title>
        <authorList>
            <person name="Biller S."/>
            <person name="Berube P."/>
            <person name="Thompson J."/>
            <person name="Kelly L."/>
            <person name="Roggensack S."/>
            <person name="Awad L."/>
            <person name="Roache-Johnson K."/>
            <person name="Ding H."/>
            <person name="Giovannoni S.J."/>
            <person name="Moore L.R."/>
            <person name="Chisholm S.W."/>
        </authorList>
    </citation>
    <scope>NUCLEOTIDE SEQUENCE [LARGE SCALE GENOMIC DNA]</scope>
    <source>
        <strain evidence="3">MIT 9302</strain>
    </source>
</reference>
<feature type="transmembrane region" description="Helical" evidence="1">
    <location>
        <begin position="15"/>
        <end position="35"/>
    </location>
</feature>
<organism evidence="2 3">
    <name type="scientific">Prochlorococcus marinus str. MIT 9302</name>
    <dbReference type="NCBI Taxonomy" id="74545"/>
    <lineage>
        <taxon>Bacteria</taxon>
        <taxon>Bacillati</taxon>
        <taxon>Cyanobacteriota</taxon>
        <taxon>Cyanophyceae</taxon>
        <taxon>Synechococcales</taxon>
        <taxon>Prochlorococcaceae</taxon>
        <taxon>Prochlorococcus</taxon>
    </lineage>
</organism>
<comment type="caution">
    <text evidence="2">The sequence shown here is derived from an EMBL/GenBank/DDBJ whole genome shotgun (WGS) entry which is preliminary data.</text>
</comment>
<keyword evidence="1" id="KW-1133">Transmembrane helix</keyword>
<gene>
    <name evidence="2" type="ORF">EU96_1388</name>
</gene>
<dbReference type="AlphaFoldDB" id="A0A0A2A4E6"/>
<keyword evidence="1" id="KW-0812">Transmembrane</keyword>
<proteinExistence type="predicted"/>
<keyword evidence="1" id="KW-0472">Membrane</keyword>
<dbReference type="EMBL" id="JNAM01000011">
    <property type="protein sequence ID" value="KGF96752.1"/>
    <property type="molecule type" value="Genomic_DNA"/>
</dbReference>
<evidence type="ECO:0000313" key="3">
    <source>
        <dbReference type="Proteomes" id="UP000030445"/>
    </source>
</evidence>